<feature type="binding site" evidence="4">
    <location>
        <position position="727"/>
    </location>
    <ligand>
        <name>AMP</name>
        <dbReference type="ChEBI" id="CHEBI:456215"/>
    </ligand>
</feature>
<feature type="binding site" evidence="4">
    <location>
        <position position="675"/>
    </location>
    <ligand>
        <name>AMP</name>
        <dbReference type="ChEBI" id="CHEBI:456215"/>
    </ligand>
</feature>
<feature type="binding site" evidence="5">
    <location>
        <position position="566"/>
    </location>
    <ligand>
        <name>Zn(2+)</name>
        <dbReference type="ChEBI" id="CHEBI:29105"/>
        <label>1</label>
    </ligand>
</feature>
<dbReference type="EMBL" id="AP011946">
    <property type="protein sequence ID" value="BAM39687.1"/>
    <property type="molecule type" value="Genomic_DNA"/>
</dbReference>
<feature type="binding site" evidence="5">
    <location>
        <position position="529"/>
    </location>
    <ligand>
        <name>Zn(2+)</name>
        <dbReference type="ChEBI" id="CHEBI:29105"/>
        <label>1</label>
    </ligand>
</feature>
<accession>J4CCN2</accession>
<dbReference type="PROSITE" id="PS51845">
    <property type="entry name" value="PDEASE_I_2"/>
    <property type="match status" value="1"/>
</dbReference>
<dbReference type="CDD" id="cd00077">
    <property type="entry name" value="HDc"/>
    <property type="match status" value="1"/>
</dbReference>
<dbReference type="InterPro" id="IPR003607">
    <property type="entry name" value="HD/PDEase_dom"/>
</dbReference>
<dbReference type="SUPFAM" id="SSF109604">
    <property type="entry name" value="HD-domain/PDEase-like"/>
    <property type="match status" value="1"/>
</dbReference>
<feature type="transmembrane region" description="Helical" evidence="7">
    <location>
        <begin position="169"/>
        <end position="190"/>
    </location>
</feature>
<dbReference type="OrthoDB" id="189220at2759"/>
<feature type="binding site" evidence="5">
    <location>
        <position position="566"/>
    </location>
    <ligand>
        <name>Zn(2+)</name>
        <dbReference type="ChEBI" id="CHEBI:29105"/>
        <label>2</label>
    </ligand>
</feature>
<dbReference type="PRINTS" id="PR00387">
    <property type="entry name" value="PDIESTERASE1"/>
</dbReference>
<evidence type="ECO:0000256" key="2">
    <source>
        <dbReference type="ARBA" id="ARBA00022801"/>
    </source>
</evidence>
<feature type="transmembrane region" description="Helical" evidence="7">
    <location>
        <begin position="137"/>
        <end position="157"/>
    </location>
</feature>
<dbReference type="EC" id="3.1.4.-" evidence="6"/>
<evidence type="ECO:0000259" key="8">
    <source>
        <dbReference type="PROSITE" id="PS51845"/>
    </source>
</evidence>
<comment type="cofactor">
    <cofactor evidence="6">
        <name>a divalent metal cation</name>
        <dbReference type="ChEBI" id="CHEBI:60240"/>
    </cofactor>
    <text evidence="6">Binds 2 divalent metal cations per subunit. Site 1 may preferentially bind zinc ions, while site 2 has a preference for magnesium and/or manganese ions.</text>
</comment>
<evidence type="ECO:0000313" key="9">
    <source>
        <dbReference type="EMBL" id="BAM39687.1"/>
    </source>
</evidence>
<keyword evidence="10" id="KW-1185">Reference proteome</keyword>
<dbReference type="InterPro" id="IPR023088">
    <property type="entry name" value="PDEase"/>
</dbReference>
<dbReference type="GO" id="GO:0004114">
    <property type="term" value="F:3',5'-cyclic-nucleotide phosphodiesterase activity"/>
    <property type="evidence" value="ECO:0007669"/>
    <property type="project" value="InterPro"/>
</dbReference>
<dbReference type="GO" id="GO:0046872">
    <property type="term" value="F:metal ion binding"/>
    <property type="evidence" value="ECO:0007669"/>
    <property type="project" value="UniProtKB-KW"/>
</dbReference>
<evidence type="ECO:0000256" key="6">
    <source>
        <dbReference type="RuleBase" id="RU363067"/>
    </source>
</evidence>
<dbReference type="eggNOG" id="KOG3688">
    <property type="taxonomic scope" value="Eukaryota"/>
</dbReference>
<dbReference type="KEGG" id="tot:TOT_010001141"/>
<protein>
    <recommendedName>
        <fullName evidence="6">Phosphodiesterase</fullName>
        <ecNumber evidence="6">3.1.4.-</ecNumber>
    </recommendedName>
</protein>
<feature type="binding site" evidence="5">
    <location>
        <position position="565"/>
    </location>
    <ligand>
        <name>Zn(2+)</name>
        <dbReference type="ChEBI" id="CHEBI:29105"/>
        <label>1</label>
    </ligand>
</feature>
<organism evidence="9 10">
    <name type="scientific">Theileria orientalis strain Shintoku</name>
    <dbReference type="NCBI Taxonomy" id="869250"/>
    <lineage>
        <taxon>Eukaryota</taxon>
        <taxon>Sar</taxon>
        <taxon>Alveolata</taxon>
        <taxon>Apicomplexa</taxon>
        <taxon>Aconoidasida</taxon>
        <taxon>Piroplasmida</taxon>
        <taxon>Theileriidae</taxon>
        <taxon>Theileria</taxon>
    </lineage>
</organism>
<feature type="domain" description="PDEase" evidence="8">
    <location>
        <begin position="444"/>
        <end position="784"/>
    </location>
</feature>
<keyword evidence="1 5" id="KW-0479">Metal-binding</keyword>
<keyword evidence="7" id="KW-0812">Transmembrane</keyword>
<keyword evidence="7" id="KW-0472">Membrane</keyword>
<dbReference type="GO" id="GO:0007165">
    <property type="term" value="P:signal transduction"/>
    <property type="evidence" value="ECO:0007669"/>
    <property type="project" value="InterPro"/>
</dbReference>
<comment type="similarity">
    <text evidence="6">Belongs to the cyclic nucleotide phosphodiesterase family.</text>
</comment>
<dbReference type="STRING" id="869250.J4CCN2"/>
<evidence type="ECO:0000256" key="1">
    <source>
        <dbReference type="ARBA" id="ARBA00022723"/>
    </source>
</evidence>
<dbReference type="InterPro" id="IPR023174">
    <property type="entry name" value="PDEase_CS"/>
</dbReference>
<dbReference type="PROSITE" id="PS00126">
    <property type="entry name" value="PDEASE_I_1"/>
    <property type="match status" value="1"/>
</dbReference>
<feature type="binding site" evidence="4">
    <location>
        <position position="566"/>
    </location>
    <ligand>
        <name>AMP</name>
        <dbReference type="ChEBI" id="CHEBI:456215"/>
    </ligand>
</feature>
<proteinExistence type="inferred from homology"/>
<evidence type="ECO:0000256" key="5">
    <source>
        <dbReference type="PIRSR" id="PIRSR623088-3"/>
    </source>
</evidence>
<feature type="transmembrane region" description="Helical" evidence="7">
    <location>
        <begin position="270"/>
        <end position="287"/>
    </location>
</feature>
<evidence type="ECO:0000256" key="4">
    <source>
        <dbReference type="PIRSR" id="PIRSR623088-2"/>
    </source>
</evidence>
<feature type="binding site" evidence="5">
    <location>
        <position position="675"/>
    </location>
    <ligand>
        <name>Zn(2+)</name>
        <dbReference type="ChEBI" id="CHEBI:29105"/>
        <label>1</label>
    </ligand>
</feature>
<name>J4CCN2_THEOR</name>
<dbReference type="VEuPathDB" id="PiroplasmaDB:TOT_010001141"/>
<keyword evidence="2 6" id="KW-0378">Hydrolase</keyword>
<dbReference type="OMA" id="YHNKMHG"/>
<evidence type="ECO:0000313" key="10">
    <source>
        <dbReference type="Proteomes" id="UP000003786"/>
    </source>
</evidence>
<reference evidence="9 10" key="1">
    <citation type="journal article" date="2012" name="MBio">
        <title>Comparative genome analysis of three eukaryotic parasites with differing abilities to transform leukocytes reveals key mediators of Theileria-induced leukocyte transformation.</title>
        <authorList>
            <person name="Hayashida K."/>
            <person name="Hara Y."/>
            <person name="Abe T."/>
            <person name="Yamasaki C."/>
            <person name="Toyoda A."/>
            <person name="Kosuge T."/>
            <person name="Suzuki Y."/>
            <person name="Sato Y."/>
            <person name="Kawashima S."/>
            <person name="Katayama T."/>
            <person name="Wakaguri H."/>
            <person name="Inoue N."/>
            <person name="Homma K."/>
            <person name="Tada-Umezaki M."/>
            <person name="Yagi Y."/>
            <person name="Fujii Y."/>
            <person name="Habara T."/>
            <person name="Kanehisa M."/>
            <person name="Watanabe H."/>
            <person name="Ito K."/>
            <person name="Gojobori T."/>
            <person name="Sugawara H."/>
            <person name="Imanishi T."/>
            <person name="Weir W."/>
            <person name="Gardner M."/>
            <person name="Pain A."/>
            <person name="Shiels B."/>
            <person name="Hattori M."/>
            <person name="Nene V."/>
            <person name="Sugimoto C."/>
        </authorList>
    </citation>
    <scope>NUCLEOTIDE SEQUENCE [LARGE SCALE GENOMIC DNA]</scope>
    <source>
        <strain evidence="9 10">Shintoku</strain>
    </source>
</reference>
<sequence>MSDSVLEINDSIASDSCEGDKFQKRGIHRADSSEPRSTNIHVLGSTDIGIFGYRFKGPENFTNHSNAELLNSEILHYIEHRRSSLNRINSKDSKGSYFGNSPGLHEMSKFPLKFNSFSMEMLFSLNLNEWMLRRMPFVSLLILVMTLTLWPLCAIVFKKSGLWKGKYYILVLFHVTMAVTSVLALFPLIGLYKRFRSLTEKLCYLSLGLINFIWGCWLLLSSYVIENIPSDVPARDVITPREGIKALTYFYSILLIAVVDSFIPTRVLRVFTFILIILTLYFGSYSSELQTRVSFYNWLSTTRKIDVLERDIAEAKSPDKSFTPAEYMLITMRRCIKIANRTIDAAGNMFPEITGSLNHMCKAMKTCMNQLTNNPNLYYIPHSQIYKSLGDEADIVETYISSYFEPATSTTPLVATWSVNMKFLESAESKFVRLSDSNRYSVSCDIRFSQYLGTVTKVESTVNLFQLLNDWNFSILGHFREAKQPFISLAYSLLQDFQAQHGVPQTTMLNFLSVVEGLYRDVSYHNCMHGIFVAQKLCCLANFVGVYEQMSALDRAILVVAAMCHDIGHPGKTNSFFVNSGHDIANLFNDKAVLENFHSCLTFKVLKMEECNIFSFLKRDELRQVRRRIIDLILATDMEDHFESISRFRLKRISRDFNVGDELWSICKMLIKASDLGSTCITWDLSYEWAQRLLCEFYSQGDLEKSLDLPVSALCDSTRHRDVPKAQSGFLSLVVAPLYEELSKIPHHPNSHKAKPLLLSGELSESSRAYDHNDVDASGHAGEDAMPNNQDSDSFHFVELVTGNIDSHHALNVDDLDYDEYGNRRSLSRVHCSNRVYDVCIVQLKKNIERWEQMADLGEALPVDHFANEDVSLDVHLAIHT</sequence>
<gene>
    <name evidence="9" type="ORF">TOT_010001141</name>
</gene>
<evidence type="ECO:0000256" key="3">
    <source>
        <dbReference type="PIRSR" id="PIRSR623088-1"/>
    </source>
</evidence>
<dbReference type="AlphaFoldDB" id="J4CCN2"/>
<evidence type="ECO:0000256" key="7">
    <source>
        <dbReference type="SAM" id="Phobius"/>
    </source>
</evidence>
<dbReference type="GeneID" id="20713952"/>
<dbReference type="RefSeq" id="XP_009689988.1">
    <property type="nucleotide sequence ID" value="XM_009691693.1"/>
</dbReference>
<dbReference type="SMART" id="SM00471">
    <property type="entry name" value="HDc"/>
    <property type="match status" value="1"/>
</dbReference>
<feature type="active site" description="Proton donor" evidence="3">
    <location>
        <position position="525"/>
    </location>
</feature>
<dbReference type="InterPro" id="IPR002073">
    <property type="entry name" value="PDEase_catalytic_dom"/>
</dbReference>
<feature type="transmembrane region" description="Helical" evidence="7">
    <location>
        <begin position="244"/>
        <end position="263"/>
    </location>
</feature>
<keyword evidence="7" id="KW-1133">Transmembrane helix</keyword>
<dbReference type="Pfam" id="PF00233">
    <property type="entry name" value="PDEase_I"/>
    <property type="match status" value="1"/>
</dbReference>
<feature type="binding site" evidence="4">
    <location>
        <begin position="525"/>
        <end position="529"/>
    </location>
    <ligand>
        <name>AMP</name>
        <dbReference type="ChEBI" id="CHEBI:456215"/>
    </ligand>
</feature>
<dbReference type="InterPro" id="IPR036971">
    <property type="entry name" value="PDEase_catalytic_dom_sf"/>
</dbReference>
<feature type="transmembrane region" description="Helical" evidence="7">
    <location>
        <begin position="202"/>
        <end position="224"/>
    </location>
</feature>
<dbReference type="PANTHER" id="PTHR11347">
    <property type="entry name" value="CYCLIC NUCLEOTIDE PHOSPHODIESTERASE"/>
    <property type="match status" value="1"/>
</dbReference>
<dbReference type="Proteomes" id="UP000003786">
    <property type="component" value="Chromosome 1"/>
</dbReference>
<dbReference type="Gene3D" id="1.10.1300.10">
    <property type="entry name" value="3'5'-cyclic nucleotide phosphodiesterase, catalytic domain"/>
    <property type="match status" value="1"/>
</dbReference>